<evidence type="ECO:0000313" key="2">
    <source>
        <dbReference type="EMBL" id="MFC3959503.1"/>
    </source>
</evidence>
<protein>
    <submittedName>
        <fullName evidence="2">Uncharacterized protein</fullName>
    </submittedName>
</protein>
<dbReference type="Proteomes" id="UP001595846">
    <property type="component" value="Unassembled WGS sequence"/>
</dbReference>
<evidence type="ECO:0000313" key="3">
    <source>
        <dbReference type="Proteomes" id="UP001595846"/>
    </source>
</evidence>
<comment type="caution">
    <text evidence="2">The sequence shown here is derived from an EMBL/GenBank/DDBJ whole genome shotgun (WGS) entry which is preliminary data.</text>
</comment>
<reference evidence="2 3" key="1">
    <citation type="journal article" date="2019" name="Int. J. Syst. Evol. Microbiol.">
        <title>The Global Catalogue of Microorganisms (GCM) 10K type strain sequencing project: providing services to taxonomists for standard genome sequencing and annotation.</title>
        <authorList>
            <consortium name="The Broad Institute Genomics Platform"/>
            <consortium name="The Broad Institute Genome Sequencing Center for Infectious Disease"/>
            <person name="Wu L."/>
            <person name="Ma J."/>
        </authorList>
    </citation>
    <scope>NUCLEOTIDE SEQUENCE [LARGE SCALE GENOMIC DNA]</scope>
    <source>
        <strain evidence="2 3">IBRC-M 10256</strain>
    </source>
</reference>
<keyword evidence="3" id="KW-1185">Reference proteome</keyword>
<organism evidence="2 3">
    <name type="scientific">Halovivax cerinus</name>
    <dbReference type="NCBI Taxonomy" id="1487865"/>
    <lineage>
        <taxon>Archaea</taxon>
        <taxon>Methanobacteriati</taxon>
        <taxon>Methanobacteriota</taxon>
        <taxon>Stenosarchaea group</taxon>
        <taxon>Halobacteria</taxon>
        <taxon>Halobacteriales</taxon>
        <taxon>Natrialbaceae</taxon>
        <taxon>Halovivax</taxon>
    </lineage>
</organism>
<name>A0ABD5NR55_9EURY</name>
<proteinExistence type="predicted"/>
<feature type="region of interest" description="Disordered" evidence="1">
    <location>
        <begin position="42"/>
        <end position="65"/>
    </location>
</feature>
<dbReference type="GeneID" id="73902127"/>
<dbReference type="RefSeq" id="WP_256533016.1">
    <property type="nucleotide sequence ID" value="NZ_CP101824.1"/>
</dbReference>
<dbReference type="EMBL" id="JBHSAQ010000013">
    <property type="protein sequence ID" value="MFC3959503.1"/>
    <property type="molecule type" value="Genomic_DNA"/>
</dbReference>
<sequence>MSDADDVADLGRRAIRTSRTEALRERMRTVIDDHDRDADLKAVRQETSGGDSLESIVDDGRSERV</sequence>
<gene>
    <name evidence="2" type="ORF">ACFOUR_14155</name>
</gene>
<accession>A0ABD5NR55</accession>
<evidence type="ECO:0000256" key="1">
    <source>
        <dbReference type="SAM" id="MobiDB-lite"/>
    </source>
</evidence>
<dbReference type="AlphaFoldDB" id="A0ABD5NR55"/>